<gene>
    <name evidence="3" type="ORF">D0817_11190</name>
</gene>
<evidence type="ECO:0000313" key="4">
    <source>
        <dbReference type="Proteomes" id="UP000288102"/>
    </source>
</evidence>
<dbReference type="GO" id="GO:0016757">
    <property type="term" value="F:glycosyltransferase activity"/>
    <property type="evidence" value="ECO:0007669"/>
    <property type="project" value="InterPro"/>
</dbReference>
<accession>A0A434A7K0</accession>
<dbReference type="OrthoDB" id="502646at2"/>
<proteinExistence type="predicted"/>
<name>A0A434A7K0_9FLAO</name>
<dbReference type="Gene3D" id="3.40.50.2000">
    <property type="entry name" value="Glycogen Phosphorylase B"/>
    <property type="match status" value="2"/>
</dbReference>
<dbReference type="PANTHER" id="PTHR45947">
    <property type="entry name" value="SULFOQUINOVOSYL TRANSFERASE SQD2"/>
    <property type="match status" value="1"/>
</dbReference>
<organism evidence="3 4">
    <name type="scientific">Flavobacterium cupreum</name>
    <dbReference type="NCBI Taxonomy" id="2133766"/>
    <lineage>
        <taxon>Bacteria</taxon>
        <taxon>Pseudomonadati</taxon>
        <taxon>Bacteroidota</taxon>
        <taxon>Flavobacteriia</taxon>
        <taxon>Flavobacteriales</taxon>
        <taxon>Flavobacteriaceae</taxon>
        <taxon>Flavobacterium</taxon>
    </lineage>
</organism>
<sequence length="386" mass="43646">MHICFLTNEYPKEGFPHGGIGSFVKTLAVALVKNGIRVSVVGLNYTSNNEEETTDGVHIYRLKRSSVKIISWYFNFKAINKKIKEIHKENPIDIVEASELGLAFIKKIKGIKYIIRLHGGHHFFAEGENRKINRWKGFQEKRSFGKSDAFIAVSQYVKKHTEKYLSYHNKPLAYINNPINTELFQPIKTEVPDNRIVFVGTVCEKKGVRQLIQSFPFVKKAFPEATLHIYGRDWFFPDGSSYVEMLREKELPLLGDAILKAIYFHGAIPFANIPQVYANASVCVFPSHIETQGLVAPEAMAMEKAVVFTKLGPGPETIQEYQTGLLCDPHSPEDIADKISWIFSNKEKAKAIGQAARQSVLVKYGLANIVHQNIDFFKSLLPKSNV</sequence>
<dbReference type="AlphaFoldDB" id="A0A434A7K0"/>
<dbReference type="CDD" id="cd03801">
    <property type="entry name" value="GT4_PimA-like"/>
    <property type="match status" value="1"/>
</dbReference>
<dbReference type="InterPro" id="IPR050194">
    <property type="entry name" value="Glycosyltransferase_grp1"/>
</dbReference>
<dbReference type="PANTHER" id="PTHR45947:SF3">
    <property type="entry name" value="SULFOQUINOVOSYL TRANSFERASE SQD2"/>
    <property type="match status" value="1"/>
</dbReference>
<dbReference type="Pfam" id="PF13439">
    <property type="entry name" value="Glyco_transf_4"/>
    <property type="match status" value="1"/>
</dbReference>
<dbReference type="Pfam" id="PF00534">
    <property type="entry name" value="Glycos_transf_1"/>
    <property type="match status" value="1"/>
</dbReference>
<dbReference type="InterPro" id="IPR028098">
    <property type="entry name" value="Glyco_trans_4-like_N"/>
</dbReference>
<dbReference type="InterPro" id="IPR001296">
    <property type="entry name" value="Glyco_trans_1"/>
</dbReference>
<evidence type="ECO:0000259" key="1">
    <source>
        <dbReference type="Pfam" id="PF00534"/>
    </source>
</evidence>
<feature type="domain" description="Glycosyltransferase subfamily 4-like N-terminal" evidence="2">
    <location>
        <begin position="18"/>
        <end position="182"/>
    </location>
</feature>
<comment type="caution">
    <text evidence="3">The sequence shown here is derived from an EMBL/GenBank/DDBJ whole genome shotgun (WGS) entry which is preliminary data.</text>
</comment>
<evidence type="ECO:0000259" key="2">
    <source>
        <dbReference type="Pfam" id="PF13439"/>
    </source>
</evidence>
<protein>
    <submittedName>
        <fullName evidence="3">Glycosyltransferase family 1 protein</fullName>
    </submittedName>
</protein>
<evidence type="ECO:0000313" key="3">
    <source>
        <dbReference type="EMBL" id="RUT70371.1"/>
    </source>
</evidence>
<dbReference type="EMBL" id="QWDM01000006">
    <property type="protein sequence ID" value="RUT70371.1"/>
    <property type="molecule type" value="Genomic_DNA"/>
</dbReference>
<dbReference type="Proteomes" id="UP000288102">
    <property type="component" value="Unassembled WGS sequence"/>
</dbReference>
<reference evidence="4" key="1">
    <citation type="journal article" date="2019" name="Syst. Appl. Microbiol.">
        <title>Flavobacterium circumlabens sp. nov. and Flavobacterium cupreum sp. nov., two psychrotrophic species isolated from Antarctic environmental samples.</title>
        <authorList>
            <person name="Kralova S."/>
            <person name="Busse H.-J."/>
            <person name="Svec P."/>
            <person name="Maslanova I."/>
            <person name="Stankova E."/>
            <person name="Bartak M."/>
            <person name="Sedlacek I."/>
        </authorList>
    </citation>
    <scope>NUCLEOTIDE SEQUENCE [LARGE SCALE GENOMIC DNA]</scope>
    <source>
        <strain evidence="4">CCM 8825</strain>
    </source>
</reference>
<dbReference type="SUPFAM" id="SSF53756">
    <property type="entry name" value="UDP-Glycosyltransferase/glycogen phosphorylase"/>
    <property type="match status" value="1"/>
</dbReference>
<feature type="domain" description="Glycosyl transferase family 1" evidence="1">
    <location>
        <begin position="183"/>
        <end position="358"/>
    </location>
</feature>
<keyword evidence="3" id="KW-0808">Transferase</keyword>
<keyword evidence="4" id="KW-1185">Reference proteome</keyword>